<dbReference type="InterPro" id="IPR046462">
    <property type="entry name" value="TerL_nuclease"/>
</dbReference>
<feature type="domain" description="Terminase large subunit-like ATPase" evidence="1">
    <location>
        <begin position="8"/>
        <end position="178"/>
    </location>
</feature>
<evidence type="ECO:0000259" key="1">
    <source>
        <dbReference type="Pfam" id="PF03354"/>
    </source>
</evidence>
<organism evidence="3">
    <name type="scientific">Myoviridae sp. ctBTH15</name>
    <dbReference type="NCBI Taxonomy" id="2827666"/>
    <lineage>
        <taxon>Viruses</taxon>
        <taxon>Duplodnaviria</taxon>
        <taxon>Heunggongvirae</taxon>
        <taxon>Uroviricota</taxon>
        <taxon>Caudoviricetes</taxon>
    </lineage>
</organism>
<reference evidence="3" key="1">
    <citation type="journal article" date="2021" name="Proc. Natl. Acad. Sci. U.S.A.">
        <title>A Catalog of Tens of Thousands of Viruses from Human Metagenomes Reveals Hidden Associations with Chronic Diseases.</title>
        <authorList>
            <person name="Tisza M.J."/>
            <person name="Buck C.B."/>
        </authorList>
    </citation>
    <scope>NUCLEOTIDE SEQUENCE</scope>
    <source>
        <strain evidence="3">CtBTH15</strain>
    </source>
</reference>
<dbReference type="InterPro" id="IPR046461">
    <property type="entry name" value="TerL_ATPase"/>
</dbReference>
<name>A0A8S5SVL4_9CAUD</name>
<dbReference type="Gene3D" id="3.40.50.300">
    <property type="entry name" value="P-loop containing nucleotide triphosphate hydrolases"/>
    <property type="match status" value="1"/>
</dbReference>
<dbReference type="GO" id="GO:0004519">
    <property type="term" value="F:endonuclease activity"/>
    <property type="evidence" value="ECO:0007669"/>
    <property type="project" value="InterPro"/>
</dbReference>
<sequence>MPLELELFQKARLQALFGFVDDNDKRKYNECLIIEGRKNGKTTECAAVELAMLCNDREGAPQIYNVATAKDQANLGFTAALKMREMSPLLRKHTRKRTSDIYLPSNMGTIRALASNTNTLDGLDVHCAIIDELAAIKNRDLYDLVKQGTTAREQPLIFCITTNGFVRNGIFDAQYEYAAGVLSGAIVDDSFLPLIYELDHLKEWTDPEKWMKANPGLGTIKSFEKLKANVEKAKVDATFKPTVLVKDFDLKQNSASGWLTYEELNNEESFEIKFKYGIGAFDAADTTDLNAAKVLFKRPDDPKLYVRSMYWIPEEVLEQNNGSRRERDNAPYKLWVEKGYMRTCPGNKCDKRIFLEWFEELREQEGIYIPFIGYDPWHIGDADLREYKGTFGPRSMMPVRQGVYTLSEPMKQLAAEFKAHRVIYNNNPIDKWCLLNTSVKTDINGNIQPVKGTDQRNRIDGTAALLDGFVVLQNVADKYIGLNSGVE</sequence>
<dbReference type="InterPro" id="IPR005021">
    <property type="entry name" value="Terminase_largesu-like"/>
</dbReference>
<evidence type="ECO:0000259" key="2">
    <source>
        <dbReference type="Pfam" id="PF20441"/>
    </source>
</evidence>
<dbReference type="PANTHER" id="PTHR41287">
    <property type="match status" value="1"/>
</dbReference>
<proteinExistence type="predicted"/>
<evidence type="ECO:0000313" key="3">
    <source>
        <dbReference type="EMBL" id="DAF55041.1"/>
    </source>
</evidence>
<dbReference type="Pfam" id="PF03354">
    <property type="entry name" value="TerL_ATPase"/>
    <property type="match status" value="1"/>
</dbReference>
<dbReference type="PANTHER" id="PTHR41287:SF1">
    <property type="entry name" value="PROTEIN YMFN"/>
    <property type="match status" value="1"/>
</dbReference>
<dbReference type="Pfam" id="PF20441">
    <property type="entry name" value="TerL_nuclease"/>
    <property type="match status" value="1"/>
</dbReference>
<accession>A0A8S5SVL4</accession>
<dbReference type="InterPro" id="IPR027417">
    <property type="entry name" value="P-loop_NTPase"/>
</dbReference>
<protein>
    <submittedName>
        <fullName evidence="3">Large Terminase</fullName>
    </submittedName>
</protein>
<dbReference type="EMBL" id="BK032685">
    <property type="protein sequence ID" value="DAF55041.1"/>
    <property type="molecule type" value="Genomic_DNA"/>
</dbReference>
<feature type="domain" description="Terminase large subunit-like endonuclease" evidence="2">
    <location>
        <begin position="186"/>
        <end position="468"/>
    </location>
</feature>